<accession>A0A3S5AZZ0</accession>
<feature type="region of interest" description="Disordered" evidence="1">
    <location>
        <begin position="71"/>
        <end position="94"/>
    </location>
</feature>
<comment type="caution">
    <text evidence="2">The sequence shown here is derived from an EMBL/GenBank/DDBJ whole genome shotgun (WGS) entry which is preliminary data.</text>
</comment>
<gene>
    <name evidence="2" type="ORF">PXEA_LOCUS23115</name>
</gene>
<dbReference type="AlphaFoldDB" id="A0A3S5AZZ0"/>
<dbReference type="EMBL" id="CAAALY010105265">
    <property type="protein sequence ID" value="VEL29675.1"/>
    <property type="molecule type" value="Genomic_DNA"/>
</dbReference>
<name>A0A3S5AZZ0_9PLAT</name>
<evidence type="ECO:0000313" key="2">
    <source>
        <dbReference type="EMBL" id="VEL29675.1"/>
    </source>
</evidence>
<sequence length="94" mass="10106">MSVTAISVIRTSPHVTSSTSAFELRCFALQLPLQNYIGCVCFIWLVADFKSPSLLVGVCIMCLCGTLYQSSRPPGKRRLPSSQEPGLAKVTGLG</sequence>
<dbReference type="Proteomes" id="UP000784294">
    <property type="component" value="Unassembled WGS sequence"/>
</dbReference>
<evidence type="ECO:0000256" key="1">
    <source>
        <dbReference type="SAM" id="MobiDB-lite"/>
    </source>
</evidence>
<evidence type="ECO:0000313" key="3">
    <source>
        <dbReference type="Proteomes" id="UP000784294"/>
    </source>
</evidence>
<protein>
    <submittedName>
        <fullName evidence="2">Uncharacterized protein</fullName>
    </submittedName>
</protein>
<reference evidence="2" key="1">
    <citation type="submission" date="2018-11" db="EMBL/GenBank/DDBJ databases">
        <authorList>
            <consortium name="Pathogen Informatics"/>
        </authorList>
    </citation>
    <scope>NUCLEOTIDE SEQUENCE</scope>
</reference>
<organism evidence="2 3">
    <name type="scientific">Protopolystoma xenopodis</name>
    <dbReference type="NCBI Taxonomy" id="117903"/>
    <lineage>
        <taxon>Eukaryota</taxon>
        <taxon>Metazoa</taxon>
        <taxon>Spiralia</taxon>
        <taxon>Lophotrochozoa</taxon>
        <taxon>Platyhelminthes</taxon>
        <taxon>Monogenea</taxon>
        <taxon>Polyopisthocotylea</taxon>
        <taxon>Polystomatidea</taxon>
        <taxon>Polystomatidae</taxon>
        <taxon>Protopolystoma</taxon>
    </lineage>
</organism>
<proteinExistence type="predicted"/>
<keyword evidence="3" id="KW-1185">Reference proteome</keyword>